<organism evidence="3 4">
    <name type="scientific">Streptomyces justiciae</name>
    <dbReference type="NCBI Taxonomy" id="2780140"/>
    <lineage>
        <taxon>Bacteria</taxon>
        <taxon>Bacillati</taxon>
        <taxon>Actinomycetota</taxon>
        <taxon>Actinomycetes</taxon>
        <taxon>Kitasatosporales</taxon>
        <taxon>Streptomycetaceae</taxon>
        <taxon>Streptomyces</taxon>
    </lineage>
</organism>
<gene>
    <name evidence="3" type="ORF">RQC66_21885</name>
</gene>
<feature type="domain" description="DUF4097" evidence="2">
    <location>
        <begin position="127"/>
        <end position="232"/>
    </location>
</feature>
<dbReference type="Pfam" id="PF13349">
    <property type="entry name" value="DUF4097"/>
    <property type="match status" value="1"/>
</dbReference>
<comment type="caution">
    <text evidence="3">The sequence shown here is derived from an EMBL/GenBank/DDBJ whole genome shotgun (WGS) entry which is preliminary data.</text>
</comment>
<accession>A0ABU3LXY8</accession>
<dbReference type="RefSeq" id="WP_314202933.1">
    <property type="nucleotide sequence ID" value="NZ_JAVTLL010000014.1"/>
</dbReference>
<evidence type="ECO:0000313" key="4">
    <source>
        <dbReference type="Proteomes" id="UP001257948"/>
    </source>
</evidence>
<evidence type="ECO:0000259" key="2">
    <source>
        <dbReference type="Pfam" id="PF13349"/>
    </source>
</evidence>
<evidence type="ECO:0000256" key="1">
    <source>
        <dbReference type="SAM" id="SignalP"/>
    </source>
</evidence>
<feature type="signal peptide" evidence="1">
    <location>
        <begin position="1"/>
        <end position="26"/>
    </location>
</feature>
<dbReference type="EMBL" id="JAVTLL010000014">
    <property type="protein sequence ID" value="MDT7843378.1"/>
    <property type="molecule type" value="Genomic_DNA"/>
</dbReference>
<feature type="chain" id="PRO_5046787743" evidence="1">
    <location>
        <begin position="27"/>
        <end position="250"/>
    </location>
</feature>
<reference evidence="4" key="1">
    <citation type="submission" date="2023-07" db="EMBL/GenBank/DDBJ databases">
        <title>Draft genome sequence of the endophytic actinobacterium Streptomyces justiciae WPN32, a potential antibiotic producer.</title>
        <authorList>
            <person name="Yasawong M."/>
            <person name="Pana W."/>
            <person name="Ganta P."/>
            <person name="Santapan N."/>
            <person name="Songngamsuk T."/>
            <person name="Phatcharaharikarn M."/>
            <person name="Kerdtoob S."/>
            <person name="Nantapong N."/>
        </authorList>
    </citation>
    <scope>NUCLEOTIDE SEQUENCE [LARGE SCALE GENOMIC DNA]</scope>
    <source>
        <strain evidence="4">WPN32</strain>
    </source>
</reference>
<keyword evidence="1" id="KW-0732">Signal</keyword>
<keyword evidence="4" id="KW-1185">Reference proteome</keyword>
<evidence type="ECO:0000313" key="3">
    <source>
        <dbReference type="EMBL" id="MDT7843378.1"/>
    </source>
</evidence>
<dbReference type="InterPro" id="IPR025164">
    <property type="entry name" value="Toastrack_DUF4097"/>
</dbReference>
<dbReference type="Proteomes" id="UP001257948">
    <property type="component" value="Unassembled WGS sequence"/>
</dbReference>
<sequence length="250" mass="26677">MKLMPQRHLMPTTLLLLLALPFASSCDDGGSDASRADNALRAAESGDEVLISTDNGLRLRPADGDDITVDDRIDGHWSHHGDRWTLDLDCADHDDRGCPRMPYIEIPDGAKVTVTARNAGVDVVDVAAALDVTTVNGDVTVTHSGQEHAPLRLATRNGTVRATSLQASRLHASTVNGDVVMQCAAAPAGVTARTVNGSVDVTVPRDAPAYRVTMTTDNGRTTTDVHAQDADRHRLMKLTTVNGDVTARRD</sequence>
<proteinExistence type="predicted"/>
<protein>
    <submittedName>
        <fullName evidence="3">DUF4097 family beta strand repeat-containing protein</fullName>
    </submittedName>
</protein>
<name>A0ABU3LXY8_9ACTN</name>
<dbReference type="PROSITE" id="PS51257">
    <property type="entry name" value="PROKAR_LIPOPROTEIN"/>
    <property type="match status" value="1"/>
</dbReference>